<dbReference type="Pfam" id="PF12867">
    <property type="entry name" value="DinB_2"/>
    <property type="match status" value="1"/>
</dbReference>
<keyword evidence="3" id="KW-1185">Reference proteome</keyword>
<dbReference type="PATRIC" id="fig|989403.3.peg.3683"/>
<name>A0A165WJD1_9HYPH</name>
<evidence type="ECO:0000259" key="1">
    <source>
        <dbReference type="Pfam" id="PF12867"/>
    </source>
</evidence>
<dbReference type="InterPro" id="IPR034660">
    <property type="entry name" value="DinB/YfiT-like"/>
</dbReference>
<dbReference type="RefSeq" id="WP_068008551.1">
    <property type="nucleotide sequence ID" value="NZ_FOFM01000059.1"/>
</dbReference>
<proteinExistence type="predicted"/>
<dbReference type="SUPFAM" id="SSF109854">
    <property type="entry name" value="DinB/YfiT-like putative metalloenzymes"/>
    <property type="match status" value="1"/>
</dbReference>
<reference evidence="2 3" key="1">
    <citation type="journal article" date="2016" name="Front. Microbiol.">
        <title>Comparative Genomic Analysis Reveals a Diverse Repertoire of Genes Involved in Prokaryote-Eukaryote Interactions within the Pseudovibrio Genus.</title>
        <authorList>
            <person name="Romano S."/>
            <person name="Fernandez-Guerra A."/>
            <person name="Reen F.J."/>
            <person name="Glockner F.O."/>
            <person name="Crowley S.P."/>
            <person name="O'Sullivan O."/>
            <person name="Cotter P.D."/>
            <person name="Adams C."/>
            <person name="Dobson A.D."/>
            <person name="O'Gara F."/>
        </authorList>
    </citation>
    <scope>NUCLEOTIDE SEQUENCE [LARGE SCALE GENOMIC DNA]</scope>
    <source>
        <strain evidence="2 3">Ad2</strain>
    </source>
</reference>
<protein>
    <submittedName>
        <fullName evidence="2">DinB superfamily protein</fullName>
    </submittedName>
</protein>
<dbReference type="Gene3D" id="1.20.120.450">
    <property type="entry name" value="dinb family like domain"/>
    <property type="match status" value="1"/>
</dbReference>
<comment type="caution">
    <text evidence="2">The sequence shown here is derived from an EMBL/GenBank/DDBJ whole genome shotgun (WGS) entry which is preliminary data.</text>
</comment>
<dbReference type="AlphaFoldDB" id="A0A165WJD1"/>
<dbReference type="STRING" id="989403.SAMN05421798_1592"/>
<evidence type="ECO:0000313" key="3">
    <source>
        <dbReference type="Proteomes" id="UP000076577"/>
    </source>
</evidence>
<gene>
    <name evidence="2" type="ORF">PsAD2_03419</name>
</gene>
<dbReference type="EMBL" id="LMCB01000046">
    <property type="protein sequence ID" value="KZL16600.1"/>
    <property type="molecule type" value="Genomic_DNA"/>
</dbReference>
<dbReference type="Proteomes" id="UP000076577">
    <property type="component" value="Unassembled WGS sequence"/>
</dbReference>
<organism evidence="2 3">
    <name type="scientific">Pseudovibrio axinellae</name>
    <dbReference type="NCBI Taxonomy" id="989403"/>
    <lineage>
        <taxon>Bacteria</taxon>
        <taxon>Pseudomonadati</taxon>
        <taxon>Pseudomonadota</taxon>
        <taxon>Alphaproteobacteria</taxon>
        <taxon>Hyphomicrobiales</taxon>
        <taxon>Stappiaceae</taxon>
        <taxon>Pseudovibrio</taxon>
    </lineage>
</organism>
<accession>A0A165WJD1</accession>
<dbReference type="InterPro" id="IPR024775">
    <property type="entry name" value="DinB-like"/>
</dbReference>
<feature type="domain" description="DinB-like" evidence="1">
    <location>
        <begin position="12"/>
        <end position="121"/>
    </location>
</feature>
<evidence type="ECO:0000313" key="2">
    <source>
        <dbReference type="EMBL" id="KZL16600.1"/>
    </source>
</evidence>
<sequence length="180" mass="20582">MTSPSKVIMRSLDQSGTKLRSLSESMSDDEFFAEDQTGMSVAWHYCHLLSLEDWTVNRVILEGKPKLPFEFRDAFRGGRPITDQDRGLFPTKLKLESDFSRTRESSLLVLSKFDDSNWNRSTPNDCRFATLGDVWENLANDSWWHIGYVAATVPRCVGSLQATMKPRFYSTDLDDINLSN</sequence>